<dbReference type="PANTHER" id="PTHR10366">
    <property type="entry name" value="NAD DEPENDENT EPIMERASE/DEHYDRATASE"/>
    <property type="match status" value="1"/>
</dbReference>
<proteinExistence type="inferred from homology"/>
<protein>
    <recommendedName>
        <fullName evidence="3">NAD-dependent epimerase/dehydratase domain-containing protein</fullName>
    </recommendedName>
</protein>
<dbReference type="SUPFAM" id="SSF51735">
    <property type="entry name" value="NAD(P)-binding Rossmann-fold domains"/>
    <property type="match status" value="1"/>
</dbReference>
<comment type="similarity">
    <text evidence="2">Belongs to the NAD(P)-dependent epimerase/dehydratase family. Dihydroflavonol-4-reductase subfamily.</text>
</comment>
<dbReference type="InterPro" id="IPR001509">
    <property type="entry name" value="Epimerase_deHydtase"/>
</dbReference>
<dbReference type="Pfam" id="PF01370">
    <property type="entry name" value="Epimerase"/>
    <property type="match status" value="1"/>
</dbReference>
<dbReference type="PANTHER" id="PTHR10366:SF562">
    <property type="entry name" value="ALDEHYDE REDUCTASE II (AFU_ORTHOLOGUE AFUA_1G11360)"/>
    <property type="match status" value="1"/>
</dbReference>
<evidence type="ECO:0000313" key="4">
    <source>
        <dbReference type="EMBL" id="RVX73631.1"/>
    </source>
</evidence>
<dbReference type="InterPro" id="IPR050425">
    <property type="entry name" value="NAD(P)_dehydrat-like"/>
</dbReference>
<evidence type="ECO:0000259" key="3">
    <source>
        <dbReference type="Pfam" id="PF01370"/>
    </source>
</evidence>
<dbReference type="GO" id="GO:0016616">
    <property type="term" value="F:oxidoreductase activity, acting on the CH-OH group of donors, NAD or NADP as acceptor"/>
    <property type="evidence" value="ECO:0007669"/>
    <property type="project" value="TreeGrafter"/>
</dbReference>
<dbReference type="EMBL" id="NAJM01000007">
    <property type="protein sequence ID" value="RVX73631.1"/>
    <property type="molecule type" value="Genomic_DNA"/>
</dbReference>
<gene>
    <name evidence="4" type="ORF">B0A52_02521</name>
</gene>
<evidence type="ECO:0000256" key="1">
    <source>
        <dbReference type="ARBA" id="ARBA00023002"/>
    </source>
</evidence>
<dbReference type="AlphaFoldDB" id="A0A438ND50"/>
<keyword evidence="1" id="KW-0560">Oxidoreductase</keyword>
<evidence type="ECO:0000256" key="2">
    <source>
        <dbReference type="ARBA" id="ARBA00023445"/>
    </source>
</evidence>
<dbReference type="InterPro" id="IPR036291">
    <property type="entry name" value="NAD(P)-bd_dom_sf"/>
</dbReference>
<sequence length="322" mass="35322">MARPSSRLDPGSVVLVTGANGYIASTVVDILLKQGFNVRGTVRSFKPWLQKMFDEKYGYGRFETVVLPDLRLQEDLEVVLEGAQGLIHVASALSCGTDAEEAIDETRAHTLAALQAAANVPTIRNSWNEKAVSASRSTETSIDDLPSKVYAASKTEGERALWNFVRDHKPHFAVNTILPAATFGTILCPEIGGSTMGVVRQLISGDAQAFDVMPGQWFVDVTDCGRLHVAALLDKSIEQQRIFATAEPFTWTDIVAILCKIRPQIEGIPDPPSNEGRDLSQIEARYKAEHILRSYWGLRGWTTLEESIIAGINDLLSGDRIQ</sequence>
<dbReference type="Proteomes" id="UP000288859">
    <property type="component" value="Unassembled WGS sequence"/>
</dbReference>
<dbReference type="OrthoDB" id="2735536at2759"/>
<reference evidence="4 5" key="1">
    <citation type="submission" date="2017-03" db="EMBL/GenBank/DDBJ databases">
        <title>Genomes of endolithic fungi from Antarctica.</title>
        <authorList>
            <person name="Coleine C."/>
            <person name="Masonjones S."/>
            <person name="Stajich J.E."/>
        </authorList>
    </citation>
    <scope>NUCLEOTIDE SEQUENCE [LARGE SCALE GENOMIC DNA]</scope>
    <source>
        <strain evidence="4 5">CCFEE 6314</strain>
    </source>
</reference>
<organism evidence="4 5">
    <name type="scientific">Exophiala mesophila</name>
    <name type="common">Black yeast-like fungus</name>
    <dbReference type="NCBI Taxonomy" id="212818"/>
    <lineage>
        <taxon>Eukaryota</taxon>
        <taxon>Fungi</taxon>
        <taxon>Dikarya</taxon>
        <taxon>Ascomycota</taxon>
        <taxon>Pezizomycotina</taxon>
        <taxon>Eurotiomycetes</taxon>
        <taxon>Chaetothyriomycetidae</taxon>
        <taxon>Chaetothyriales</taxon>
        <taxon>Herpotrichiellaceae</taxon>
        <taxon>Exophiala</taxon>
    </lineage>
</organism>
<feature type="domain" description="NAD-dependent epimerase/dehydratase" evidence="3">
    <location>
        <begin position="14"/>
        <end position="178"/>
    </location>
</feature>
<accession>A0A438ND50</accession>
<evidence type="ECO:0000313" key="5">
    <source>
        <dbReference type="Proteomes" id="UP000288859"/>
    </source>
</evidence>
<name>A0A438ND50_EXOME</name>
<dbReference type="Gene3D" id="3.40.50.720">
    <property type="entry name" value="NAD(P)-binding Rossmann-like Domain"/>
    <property type="match status" value="1"/>
</dbReference>
<comment type="caution">
    <text evidence="4">The sequence shown here is derived from an EMBL/GenBank/DDBJ whole genome shotgun (WGS) entry which is preliminary data.</text>
</comment>
<dbReference type="VEuPathDB" id="FungiDB:PV10_04485"/>